<dbReference type="EMBL" id="CAJVPQ010004990">
    <property type="protein sequence ID" value="CAG8661933.1"/>
    <property type="molecule type" value="Genomic_DNA"/>
</dbReference>
<dbReference type="AlphaFoldDB" id="A0A9N9E6Q7"/>
<gene>
    <name evidence="1" type="ORF">FCALED_LOCUS11585</name>
</gene>
<feature type="non-terminal residue" evidence="1">
    <location>
        <position position="54"/>
    </location>
</feature>
<accession>A0A9N9E6Q7</accession>
<comment type="caution">
    <text evidence="1">The sequence shown here is derived from an EMBL/GenBank/DDBJ whole genome shotgun (WGS) entry which is preliminary data.</text>
</comment>
<sequence>MKLSLNMIRNANISFKYFNFRIKQAQILTKPDEYQDLLSKINHVSPSKDWNCLQ</sequence>
<keyword evidence="2" id="KW-1185">Reference proteome</keyword>
<name>A0A9N9E6Q7_9GLOM</name>
<organism evidence="1 2">
    <name type="scientific">Funneliformis caledonium</name>
    <dbReference type="NCBI Taxonomy" id="1117310"/>
    <lineage>
        <taxon>Eukaryota</taxon>
        <taxon>Fungi</taxon>
        <taxon>Fungi incertae sedis</taxon>
        <taxon>Mucoromycota</taxon>
        <taxon>Glomeromycotina</taxon>
        <taxon>Glomeromycetes</taxon>
        <taxon>Glomerales</taxon>
        <taxon>Glomeraceae</taxon>
        <taxon>Funneliformis</taxon>
    </lineage>
</organism>
<dbReference type="Proteomes" id="UP000789570">
    <property type="component" value="Unassembled WGS sequence"/>
</dbReference>
<proteinExistence type="predicted"/>
<evidence type="ECO:0000313" key="2">
    <source>
        <dbReference type="Proteomes" id="UP000789570"/>
    </source>
</evidence>
<evidence type="ECO:0000313" key="1">
    <source>
        <dbReference type="EMBL" id="CAG8661933.1"/>
    </source>
</evidence>
<protein>
    <submittedName>
        <fullName evidence="1">16616_t:CDS:1</fullName>
    </submittedName>
</protein>
<reference evidence="1" key="1">
    <citation type="submission" date="2021-06" db="EMBL/GenBank/DDBJ databases">
        <authorList>
            <person name="Kallberg Y."/>
            <person name="Tangrot J."/>
            <person name="Rosling A."/>
        </authorList>
    </citation>
    <scope>NUCLEOTIDE SEQUENCE</scope>
    <source>
        <strain evidence="1">UK204</strain>
    </source>
</reference>